<evidence type="ECO:0000313" key="10">
    <source>
        <dbReference type="EMBL" id="PSK90657.1"/>
    </source>
</evidence>
<dbReference type="NCBIfam" id="NF003543">
    <property type="entry name" value="PRK05198.1"/>
    <property type="match status" value="1"/>
</dbReference>
<dbReference type="Gene3D" id="3.20.20.70">
    <property type="entry name" value="Aldolase class I"/>
    <property type="match status" value="1"/>
</dbReference>
<comment type="pathway">
    <text evidence="2">Bacterial outer membrane biogenesis; lipopolysaccharide biosynthesis.</text>
</comment>
<comment type="subcellular location">
    <subcellularLocation>
        <location evidence="1">Cytoplasm</location>
    </subcellularLocation>
</comment>
<sequence>MKDLLKEQYNPQQFFLMAGPCAIEGEDIALRIAERIVKITAKLGIPLIFKGSYRKANRTRLDSFTGIGDEAALQVLAKVKTTFGIPVVTDIHAADEAAMAAEYVDVLQIPAFLCRQTDILVAAAQTGKYVNVKKGQFLAPESMQFAVDKIQQSGNNGVILTDRGTTFGYQDLVVDYRGIPTMRAMDVPVVMDCTHSLQQPNQTSGVTGGNPAMIETIARAAIAVGADGLFIETHPDPAHAQSDGANMLHLDRLEGLMEKLCILREAVIRL</sequence>
<reference evidence="10 11" key="1">
    <citation type="submission" date="2018-03" db="EMBL/GenBank/DDBJ databases">
        <title>Genomic Encyclopedia of Type Strains, Phase III (KMG-III): the genomes of soil and plant-associated and newly described type strains.</title>
        <authorList>
            <person name="Whitman W."/>
        </authorList>
    </citation>
    <scope>NUCLEOTIDE SEQUENCE [LARGE SCALE GENOMIC DNA]</scope>
    <source>
        <strain evidence="10 11">CGMCC 1.12700</strain>
    </source>
</reference>
<dbReference type="EC" id="2.5.1.55" evidence="5"/>
<evidence type="ECO:0000313" key="11">
    <source>
        <dbReference type="Proteomes" id="UP000240572"/>
    </source>
</evidence>
<comment type="caution">
    <text evidence="10">The sequence shown here is derived from an EMBL/GenBank/DDBJ whole genome shotgun (WGS) entry which is preliminary data.</text>
</comment>
<dbReference type="GO" id="GO:0009103">
    <property type="term" value="P:lipopolysaccharide biosynthetic process"/>
    <property type="evidence" value="ECO:0007669"/>
    <property type="project" value="UniProtKB-UniPathway"/>
</dbReference>
<evidence type="ECO:0000256" key="4">
    <source>
        <dbReference type="ARBA" id="ARBA00010499"/>
    </source>
</evidence>
<dbReference type="InterPro" id="IPR006218">
    <property type="entry name" value="DAHP1/KDSA"/>
</dbReference>
<organism evidence="10 11">
    <name type="scientific">Taibaiella chishuiensis</name>
    <dbReference type="NCBI Taxonomy" id="1434707"/>
    <lineage>
        <taxon>Bacteria</taxon>
        <taxon>Pseudomonadati</taxon>
        <taxon>Bacteroidota</taxon>
        <taxon>Chitinophagia</taxon>
        <taxon>Chitinophagales</taxon>
        <taxon>Chitinophagaceae</taxon>
        <taxon>Taibaiella</taxon>
    </lineage>
</organism>
<proteinExistence type="inferred from homology"/>
<evidence type="ECO:0000256" key="8">
    <source>
        <dbReference type="ARBA" id="ARBA00049112"/>
    </source>
</evidence>
<dbReference type="SUPFAM" id="SSF51569">
    <property type="entry name" value="Aldolase"/>
    <property type="match status" value="1"/>
</dbReference>
<dbReference type="EMBL" id="PYGD01000007">
    <property type="protein sequence ID" value="PSK90657.1"/>
    <property type="molecule type" value="Genomic_DNA"/>
</dbReference>
<evidence type="ECO:0000256" key="7">
    <source>
        <dbReference type="ARBA" id="ARBA00022679"/>
    </source>
</evidence>
<keyword evidence="6" id="KW-0963">Cytoplasm</keyword>
<evidence type="ECO:0000256" key="5">
    <source>
        <dbReference type="ARBA" id="ARBA00012693"/>
    </source>
</evidence>
<dbReference type="PANTHER" id="PTHR21057">
    <property type="entry name" value="PHOSPHO-2-DEHYDRO-3-DEOXYHEPTONATE ALDOLASE"/>
    <property type="match status" value="1"/>
</dbReference>
<evidence type="ECO:0000256" key="3">
    <source>
        <dbReference type="ARBA" id="ARBA00004845"/>
    </source>
</evidence>
<evidence type="ECO:0000256" key="1">
    <source>
        <dbReference type="ARBA" id="ARBA00004496"/>
    </source>
</evidence>
<dbReference type="Proteomes" id="UP000240572">
    <property type="component" value="Unassembled WGS sequence"/>
</dbReference>
<dbReference type="UniPathway" id="UPA00030"/>
<dbReference type="NCBIfam" id="TIGR01362">
    <property type="entry name" value="KDO8P_synth"/>
    <property type="match status" value="1"/>
</dbReference>
<evidence type="ECO:0000256" key="2">
    <source>
        <dbReference type="ARBA" id="ARBA00004756"/>
    </source>
</evidence>
<gene>
    <name evidence="10" type="ORF">B0I18_10767</name>
</gene>
<keyword evidence="11" id="KW-1185">Reference proteome</keyword>
<accession>A0A2P8D0C1</accession>
<feature type="domain" description="DAHP synthetase I/KDSA" evidence="9">
    <location>
        <begin position="12"/>
        <end position="259"/>
    </location>
</feature>
<dbReference type="GO" id="GO:0005737">
    <property type="term" value="C:cytoplasm"/>
    <property type="evidence" value="ECO:0007669"/>
    <property type="project" value="UniProtKB-SubCell"/>
</dbReference>
<dbReference type="Pfam" id="PF00793">
    <property type="entry name" value="DAHP_synth_1"/>
    <property type="match status" value="1"/>
</dbReference>
<protein>
    <recommendedName>
        <fullName evidence="5">3-deoxy-8-phosphooctulonate synthase</fullName>
        <ecNumber evidence="5">2.5.1.55</ecNumber>
    </recommendedName>
</protein>
<dbReference type="GO" id="GO:0008676">
    <property type="term" value="F:3-deoxy-8-phosphooctulonate synthase activity"/>
    <property type="evidence" value="ECO:0007669"/>
    <property type="project" value="UniProtKB-EC"/>
</dbReference>
<evidence type="ECO:0000256" key="6">
    <source>
        <dbReference type="ARBA" id="ARBA00022490"/>
    </source>
</evidence>
<dbReference type="InterPro" id="IPR006269">
    <property type="entry name" value="KDO8P_synthase"/>
</dbReference>
<comment type="catalytic activity">
    <reaction evidence="8">
        <text>D-arabinose 5-phosphate + phosphoenolpyruvate + H2O = 3-deoxy-alpha-D-manno-2-octulosonate-8-phosphate + phosphate</text>
        <dbReference type="Rhea" id="RHEA:14053"/>
        <dbReference type="ChEBI" id="CHEBI:15377"/>
        <dbReference type="ChEBI" id="CHEBI:43474"/>
        <dbReference type="ChEBI" id="CHEBI:57693"/>
        <dbReference type="ChEBI" id="CHEBI:58702"/>
        <dbReference type="ChEBI" id="CHEBI:85985"/>
        <dbReference type="EC" id="2.5.1.55"/>
    </reaction>
</comment>
<comment type="similarity">
    <text evidence="4">Belongs to the KdsA family.</text>
</comment>
<dbReference type="UniPathway" id="UPA00357">
    <property type="reaction ID" value="UER00474"/>
</dbReference>
<evidence type="ECO:0000259" key="9">
    <source>
        <dbReference type="Pfam" id="PF00793"/>
    </source>
</evidence>
<comment type="pathway">
    <text evidence="3">Carbohydrate biosynthesis; 3-deoxy-D-manno-octulosonate biosynthesis; 3-deoxy-D-manno-octulosonate from D-ribulose 5-phosphate: step 2/3.</text>
</comment>
<keyword evidence="7" id="KW-0808">Transferase</keyword>
<dbReference type="InterPro" id="IPR013785">
    <property type="entry name" value="Aldolase_TIM"/>
</dbReference>
<dbReference type="RefSeq" id="WP_245882108.1">
    <property type="nucleotide sequence ID" value="NZ_PYGD01000007.1"/>
</dbReference>
<dbReference type="AlphaFoldDB" id="A0A2P8D0C1"/>
<name>A0A2P8D0C1_9BACT</name>